<gene>
    <name evidence="2" type="ORF">OS493_023019</name>
</gene>
<comment type="caution">
    <text evidence="2">The sequence shown here is derived from an EMBL/GenBank/DDBJ whole genome shotgun (WGS) entry which is preliminary data.</text>
</comment>
<feature type="domain" description="NAD(P)-binding" evidence="1">
    <location>
        <begin position="14"/>
        <end position="122"/>
    </location>
</feature>
<keyword evidence="3" id="KW-1185">Reference proteome</keyword>
<dbReference type="OrthoDB" id="419598at2759"/>
<name>A0A9W9ZCI3_9CNID</name>
<dbReference type="Pfam" id="PF13460">
    <property type="entry name" value="NAD_binding_10"/>
    <property type="match status" value="1"/>
</dbReference>
<dbReference type="PANTHER" id="PTHR43355">
    <property type="entry name" value="FLAVIN REDUCTASE (NADPH)"/>
    <property type="match status" value="1"/>
</dbReference>
<dbReference type="Gene3D" id="3.40.50.720">
    <property type="entry name" value="NAD(P)-binding Rossmann-like Domain"/>
    <property type="match status" value="1"/>
</dbReference>
<protein>
    <recommendedName>
        <fullName evidence="1">NAD(P)-binding domain-containing protein</fullName>
    </recommendedName>
</protein>
<dbReference type="GO" id="GO:0016646">
    <property type="term" value="F:oxidoreductase activity, acting on the CH-NH group of donors, NAD or NADP as acceptor"/>
    <property type="evidence" value="ECO:0007669"/>
    <property type="project" value="TreeGrafter"/>
</dbReference>
<dbReference type="PANTHER" id="PTHR43355:SF2">
    <property type="entry name" value="FLAVIN REDUCTASE (NADPH)"/>
    <property type="match status" value="1"/>
</dbReference>
<sequence>MAVELLFPRLVIFGASGPTGRHVVQQALKMGHVVSAVVRSPEKFDIKHEKLEVIKGDVFNSESLVTIMEGKDAVLSCLGAHGTSVFRHTTLYSESMKAISSAMEKNNLNRFVCVTSWGLDNDPAKGDYTVIEGQFVPDAAWYIPRADVGDFMLASLNTHDWDRKCVAIGRKN</sequence>
<accession>A0A9W9ZCI3</accession>
<evidence type="ECO:0000313" key="3">
    <source>
        <dbReference type="Proteomes" id="UP001163046"/>
    </source>
</evidence>
<proteinExistence type="predicted"/>
<dbReference type="AlphaFoldDB" id="A0A9W9ZCI3"/>
<dbReference type="EMBL" id="MU826366">
    <property type="protein sequence ID" value="KAJ7378484.1"/>
    <property type="molecule type" value="Genomic_DNA"/>
</dbReference>
<evidence type="ECO:0000259" key="1">
    <source>
        <dbReference type="Pfam" id="PF13460"/>
    </source>
</evidence>
<dbReference type="InterPro" id="IPR016040">
    <property type="entry name" value="NAD(P)-bd_dom"/>
</dbReference>
<dbReference type="SUPFAM" id="SSF51735">
    <property type="entry name" value="NAD(P)-binding Rossmann-fold domains"/>
    <property type="match status" value="1"/>
</dbReference>
<evidence type="ECO:0000313" key="2">
    <source>
        <dbReference type="EMBL" id="KAJ7378484.1"/>
    </source>
</evidence>
<reference evidence="2" key="1">
    <citation type="submission" date="2023-01" db="EMBL/GenBank/DDBJ databases">
        <title>Genome assembly of the deep-sea coral Lophelia pertusa.</title>
        <authorList>
            <person name="Herrera S."/>
            <person name="Cordes E."/>
        </authorList>
    </citation>
    <scope>NUCLEOTIDE SEQUENCE</scope>
    <source>
        <strain evidence="2">USNM1676648</strain>
        <tissue evidence="2">Polyp</tissue>
    </source>
</reference>
<dbReference type="InterPro" id="IPR051606">
    <property type="entry name" value="Polyketide_Oxido-like"/>
</dbReference>
<dbReference type="InterPro" id="IPR036291">
    <property type="entry name" value="NAD(P)-bd_dom_sf"/>
</dbReference>
<organism evidence="2 3">
    <name type="scientific">Desmophyllum pertusum</name>
    <dbReference type="NCBI Taxonomy" id="174260"/>
    <lineage>
        <taxon>Eukaryota</taxon>
        <taxon>Metazoa</taxon>
        <taxon>Cnidaria</taxon>
        <taxon>Anthozoa</taxon>
        <taxon>Hexacorallia</taxon>
        <taxon>Scleractinia</taxon>
        <taxon>Caryophylliina</taxon>
        <taxon>Caryophylliidae</taxon>
        <taxon>Desmophyllum</taxon>
    </lineage>
</organism>
<dbReference type="Proteomes" id="UP001163046">
    <property type="component" value="Unassembled WGS sequence"/>
</dbReference>